<accession>A0ABQ5KIP6</accession>
<organism evidence="1 2">
    <name type="scientific">Aduncisulcus paluster</name>
    <dbReference type="NCBI Taxonomy" id="2918883"/>
    <lineage>
        <taxon>Eukaryota</taxon>
        <taxon>Metamonada</taxon>
        <taxon>Carpediemonas-like organisms</taxon>
        <taxon>Aduncisulcus</taxon>
    </lineage>
</organism>
<dbReference type="Gene3D" id="3.15.10.10">
    <property type="entry name" value="Bactericidal permeability-increasing protein, domain 1"/>
    <property type="match status" value="1"/>
</dbReference>
<dbReference type="PANTHER" id="PTHR10504">
    <property type="entry name" value="BACTERICIDAL PERMEABILITY-INCREASING BPI PROTEIN-RELATED"/>
    <property type="match status" value="1"/>
</dbReference>
<keyword evidence="2" id="KW-1185">Reference proteome</keyword>
<protein>
    <recommendedName>
        <fullName evidence="3">Lipid-binding serum glycoprotein C-terminal domain-containing protein</fullName>
    </recommendedName>
</protein>
<comment type="caution">
    <text evidence="1">The sequence shown here is derived from an EMBL/GenBank/DDBJ whole genome shotgun (WGS) entry which is preliminary data.</text>
</comment>
<dbReference type="InterPro" id="IPR032942">
    <property type="entry name" value="BPI/LBP/Plunc"/>
</dbReference>
<gene>
    <name evidence="1" type="ORF">ADUPG1_006562</name>
</gene>
<proteinExistence type="predicted"/>
<evidence type="ECO:0000313" key="1">
    <source>
        <dbReference type="EMBL" id="GKT32392.1"/>
    </source>
</evidence>
<evidence type="ECO:0008006" key="3">
    <source>
        <dbReference type="Google" id="ProtNLM"/>
    </source>
</evidence>
<dbReference type="EMBL" id="BQXS01009981">
    <property type="protein sequence ID" value="GKT32392.1"/>
    <property type="molecule type" value="Genomic_DNA"/>
</dbReference>
<reference evidence="1" key="1">
    <citation type="submission" date="2022-03" db="EMBL/GenBank/DDBJ databases">
        <title>Draft genome sequence of Aduncisulcus paluster, a free-living microaerophilic Fornicata.</title>
        <authorList>
            <person name="Yuyama I."/>
            <person name="Kume K."/>
            <person name="Tamura T."/>
            <person name="Inagaki Y."/>
            <person name="Hashimoto T."/>
        </authorList>
    </citation>
    <scope>NUCLEOTIDE SEQUENCE</scope>
    <source>
        <strain evidence="1">NY0171</strain>
    </source>
</reference>
<dbReference type="SUPFAM" id="SSF55394">
    <property type="entry name" value="Bactericidal permeability-increasing protein, BPI"/>
    <property type="match status" value="2"/>
</dbReference>
<dbReference type="Proteomes" id="UP001057375">
    <property type="component" value="Unassembled WGS sequence"/>
</dbReference>
<evidence type="ECO:0000313" key="2">
    <source>
        <dbReference type="Proteomes" id="UP001057375"/>
    </source>
</evidence>
<dbReference type="InterPro" id="IPR017943">
    <property type="entry name" value="Bactericidal_perm-incr_a/b_dom"/>
</dbReference>
<dbReference type="PANTHER" id="PTHR10504:SF131">
    <property type="entry name" value="BPI2 DOMAIN-CONTAINING PROTEIN"/>
    <property type="match status" value="1"/>
</dbReference>
<name>A0ABQ5KIP6_9EUKA</name>
<sequence length="635" mass="69232">MNSLQIPDFSTNVDFGVGKASISLTDFTVESFAFFPDEDVLVSNLPPNQINMNASGANIVASVDYNIKLLTYPYSSLVGAARLTVGELGAFASASIGISPDYSDVSCDVLVSNLPPNQINMNASGANIVASVDYNIKLLTYPYSSLVGAARLTVGELGAFASASIGISPDYSDVSCGKEACGYLPDINIDTLKLELDDIHIDFIGDVNPILEMIKDVLQSSLIPFLSSTLSNAIAEYISSQGIHDVLGLNSSYHFDTYNVFNLGFAQAAYVGPSYFTLPTFAVGCFGKTANDKIREDSVDPTYNPPSSLPYDMFSSELSFTISDSSVHSIFYNSLHNSNASWSDLKGTFTNVACISTRDGCFDSDGNYSGGYSSQYLIRNNLGIDIDNPPSDLSPIFTSHFWMTIIPDLYSLCSNCYIDIGFTFQTIDGVPVVPDISTRLDGMDLAYDDMEIVLSLYQVDSGDSVASVGLTIDLATLGIMWSDHAYINFLQTVESVTAKKISSCIEPNQQQLVDSDTNTDNFNTDSVLVRDPEVLCAGVTLTEWEMLAYTLSVAFLDEMFTTTFMQQERGFNYLTRMPLGFYFVCTFADESIYYMPDDGCTVVSVNFSECACDVKAFDDKSRNEDGTVYCLQDMT</sequence>